<organism evidence="1 2">
    <name type="scientific">Alkalimarinus alittae</name>
    <dbReference type="NCBI Taxonomy" id="2961619"/>
    <lineage>
        <taxon>Bacteria</taxon>
        <taxon>Pseudomonadati</taxon>
        <taxon>Pseudomonadota</taxon>
        <taxon>Gammaproteobacteria</taxon>
        <taxon>Alteromonadales</taxon>
        <taxon>Alteromonadaceae</taxon>
        <taxon>Alkalimarinus</taxon>
    </lineage>
</organism>
<dbReference type="Proteomes" id="UP001163739">
    <property type="component" value="Chromosome"/>
</dbReference>
<proteinExistence type="predicted"/>
<evidence type="ECO:0000313" key="2">
    <source>
        <dbReference type="Proteomes" id="UP001163739"/>
    </source>
</evidence>
<reference evidence="1" key="1">
    <citation type="submission" date="2022-06" db="EMBL/GenBank/DDBJ databases">
        <title>Alkalimarinus sp. nov., isolated from gut of a Alitta virens.</title>
        <authorList>
            <person name="Yang A.I."/>
            <person name="Shin N.-R."/>
        </authorList>
    </citation>
    <scope>NUCLEOTIDE SEQUENCE</scope>
    <source>
        <strain evidence="1">A2M4</strain>
    </source>
</reference>
<evidence type="ECO:0000313" key="1">
    <source>
        <dbReference type="EMBL" id="UZE95437.1"/>
    </source>
</evidence>
<dbReference type="EMBL" id="CP100390">
    <property type="protein sequence ID" value="UZE95437.1"/>
    <property type="molecule type" value="Genomic_DNA"/>
</dbReference>
<accession>A0ABY6N096</accession>
<name>A0ABY6N096_9ALTE</name>
<dbReference type="InterPro" id="IPR048061">
    <property type="entry name" value="GmtX-like"/>
</dbReference>
<dbReference type="RefSeq" id="WP_265046926.1">
    <property type="nucleotide sequence ID" value="NZ_CP100390.1"/>
</dbReference>
<gene>
    <name evidence="1" type="primary">gmtX</name>
    <name evidence="1" type="ORF">NKI27_15385</name>
</gene>
<sequence>MSNDVEFTINPSTVLADLKANSNSRKQRSLDIIYQILEGQSEETRPDYSIASIGKLSHSSGGPSEQSIRNKGGSDYRRLIEAWAESKGTNTKKPSISKSRLPNKAEDLLRRIEDPALRAIVGTIIAERNRFMAENRLLKAQCNITIDCRSEEISTVSDKARNPLESLLSVTEIEALRYAASPKLLEDNGWTTSKTGRLKDGNGKTIMKVGFTSAIAKLVDKIDSADAILQG</sequence>
<protein>
    <submittedName>
        <fullName evidence="1">Gamma-mobile-trio protein GmtX</fullName>
    </submittedName>
</protein>
<keyword evidence="2" id="KW-1185">Reference proteome</keyword>
<dbReference type="NCBIfam" id="NF040692">
    <property type="entry name" value="recomb_assoc"/>
    <property type="match status" value="1"/>
</dbReference>